<keyword evidence="6" id="KW-1185">Reference proteome</keyword>
<proteinExistence type="inferred from homology"/>
<reference evidence="6 7" key="1">
    <citation type="submission" date="2016-10" db="EMBL/GenBank/DDBJ databases">
        <authorList>
            <person name="Varghese N."/>
            <person name="Submissions S."/>
        </authorList>
    </citation>
    <scope>NUCLEOTIDE SEQUENCE [LARGE SCALE GENOMIC DNA]</scope>
    <source>
        <strain evidence="4 7">CDM_1</strain>
        <strain evidence="6">CDM_6</strain>
    </source>
</reference>
<evidence type="ECO:0000256" key="2">
    <source>
        <dbReference type="SAM" id="MobiDB-lite"/>
    </source>
</evidence>
<organism evidence="5 6">
    <name type="scientific">Natrinema hispanicum</name>
    <dbReference type="NCBI Taxonomy" id="392421"/>
    <lineage>
        <taxon>Archaea</taxon>
        <taxon>Methanobacteriati</taxon>
        <taxon>Methanobacteriota</taxon>
        <taxon>Stenosarchaea group</taxon>
        <taxon>Halobacteria</taxon>
        <taxon>Halobacteriales</taxon>
        <taxon>Natrialbaceae</taxon>
        <taxon>Natrinema</taxon>
    </lineage>
</organism>
<dbReference type="PANTHER" id="PTHR30486:SF6">
    <property type="entry name" value="TYPE IV PILUS RETRACTATION ATPASE PILT"/>
    <property type="match status" value="1"/>
</dbReference>
<dbReference type="CDD" id="cd01130">
    <property type="entry name" value="VirB11-like_ATPase"/>
    <property type="match status" value="1"/>
</dbReference>
<feature type="domain" description="Bacterial type II secretion system protein E" evidence="3">
    <location>
        <begin position="250"/>
        <end position="483"/>
    </location>
</feature>
<dbReference type="Proteomes" id="UP000324021">
    <property type="component" value="Unassembled WGS sequence"/>
</dbReference>
<dbReference type="InterPro" id="IPR027417">
    <property type="entry name" value="P-loop_NTPase"/>
</dbReference>
<dbReference type="EMBL" id="FMZP01000045">
    <property type="protein sequence ID" value="SDD75163.1"/>
    <property type="molecule type" value="Genomic_DNA"/>
</dbReference>
<feature type="region of interest" description="Disordered" evidence="2">
    <location>
        <begin position="1"/>
        <end position="38"/>
    </location>
</feature>
<dbReference type="RefSeq" id="WP_223174788.1">
    <property type="nucleotide sequence ID" value="NZ_FMZP01000045.1"/>
</dbReference>
<keyword evidence="5" id="KW-0969">Cilium</keyword>
<dbReference type="PANTHER" id="PTHR30486">
    <property type="entry name" value="TWITCHING MOTILITY PROTEIN PILT"/>
    <property type="match status" value="1"/>
</dbReference>
<name>A0A1I0JP85_9EURY</name>
<keyword evidence="5" id="KW-0966">Cell projection</keyword>
<evidence type="ECO:0000313" key="6">
    <source>
        <dbReference type="Proteomes" id="UP000199320"/>
    </source>
</evidence>
<evidence type="ECO:0000259" key="3">
    <source>
        <dbReference type="Pfam" id="PF00437"/>
    </source>
</evidence>
<accession>A0A1I0JP85</accession>
<dbReference type="Pfam" id="PF00437">
    <property type="entry name" value="T2SSE"/>
    <property type="match status" value="1"/>
</dbReference>
<dbReference type="InterPro" id="IPR001482">
    <property type="entry name" value="T2SS/T4SS_dom"/>
</dbReference>
<dbReference type="EMBL" id="FOIC01000053">
    <property type="protein sequence ID" value="SEU12274.1"/>
    <property type="molecule type" value="Genomic_DNA"/>
</dbReference>
<dbReference type="Gene3D" id="3.40.50.300">
    <property type="entry name" value="P-loop containing nucleotide triphosphate hydrolases"/>
    <property type="match status" value="1"/>
</dbReference>
<evidence type="ECO:0000313" key="5">
    <source>
        <dbReference type="EMBL" id="SEU12274.1"/>
    </source>
</evidence>
<dbReference type="AlphaFoldDB" id="A0A1I0JP85"/>
<dbReference type="Gene3D" id="3.30.450.380">
    <property type="match status" value="1"/>
</dbReference>
<evidence type="ECO:0000256" key="1">
    <source>
        <dbReference type="ARBA" id="ARBA00006611"/>
    </source>
</evidence>
<comment type="similarity">
    <text evidence="1">Belongs to the GSP E family.</text>
</comment>
<sequence>MSDKGPEFSYNRETAGGKTEDDLSPKSTDRLADASADVGGQELASLIDDVLSEARADTSPLFPGDPFDPVREPEIDETFFEFDYLETHHQRDWSWVNRPYAYLATVSDDATDEPRLWVVEPALDQFEAYVRDDLEQTFRSELMYADGTGDQPSRAVFDSEAKRIVTEYAASVSSTSLHKILYYLRRDFIGYGRIDPLMRSPMVEDISCSGEEVPIHVYHGEYGNIPTNCRLDAGQLDSYVMQLAQRAGKHLSVSNPLVDASLPDGSRMQATLGGDVTTRGSNFTIRNFTDTPFTPIDLIDSGTFSIEQMAFFWFSVQNNRSLLFAGATGSGKTTSMNSMSFFIPPQSKIVSIEDTPELSLPHDNWIQSVSREATGDQGRGEVSMYNLLEASLRQRPEYLLVGEIRADPRVASTFFQAISTGHTAYTTFHANSVRGLLSRLQNEPLTVPRQMIAELDLVSIQKQVRVDGKNVRRNSEVVEIIPRDEGQDMLQARTVFDRDPATDSFNRAQTSQTIDDVREERGWTTGQVETELKQRREILEYLYTNGISGYDAVVKTTTMFARQPDTVVDLVHDDELASVLAESGD</sequence>
<reference evidence="5" key="2">
    <citation type="submission" date="2016-10" db="EMBL/GenBank/DDBJ databases">
        <authorList>
            <person name="de Groot N.N."/>
        </authorList>
    </citation>
    <scope>NUCLEOTIDE SEQUENCE [LARGE SCALE GENOMIC DNA]</scope>
    <source>
        <strain evidence="5">CDM_6</strain>
    </source>
</reference>
<dbReference type="SUPFAM" id="SSF52540">
    <property type="entry name" value="P-loop containing nucleoside triphosphate hydrolases"/>
    <property type="match status" value="1"/>
</dbReference>
<dbReference type="STRING" id="392421.SAMN04488694_1533"/>
<protein>
    <submittedName>
        <fullName evidence="5">Flagellar protein FlaI</fullName>
    </submittedName>
</protein>
<feature type="compositionally biased region" description="Basic and acidic residues" evidence="2">
    <location>
        <begin position="18"/>
        <end position="32"/>
    </location>
</feature>
<evidence type="ECO:0000313" key="4">
    <source>
        <dbReference type="EMBL" id="SDD75163.1"/>
    </source>
</evidence>
<gene>
    <name evidence="5" type="ORF">SAMN04488694_1533</name>
    <name evidence="4" type="ORF">SAMN05192552_104515</name>
</gene>
<dbReference type="GO" id="GO:0016887">
    <property type="term" value="F:ATP hydrolysis activity"/>
    <property type="evidence" value="ECO:0007669"/>
    <property type="project" value="InterPro"/>
</dbReference>
<evidence type="ECO:0000313" key="7">
    <source>
        <dbReference type="Proteomes" id="UP000324021"/>
    </source>
</evidence>
<keyword evidence="5" id="KW-0282">Flagellum</keyword>
<dbReference type="InterPro" id="IPR050921">
    <property type="entry name" value="T4SS_GSP_E_ATPase"/>
</dbReference>
<dbReference type="Proteomes" id="UP000199320">
    <property type="component" value="Unassembled WGS sequence"/>
</dbReference>